<dbReference type="Pfam" id="PF01339">
    <property type="entry name" value="CheB_methylest"/>
    <property type="match status" value="1"/>
</dbReference>
<dbReference type="SUPFAM" id="SSF52738">
    <property type="entry name" value="Methylesterase CheB, C-terminal domain"/>
    <property type="match status" value="1"/>
</dbReference>
<evidence type="ECO:0000313" key="6">
    <source>
        <dbReference type="EMBL" id="WXA96994.1"/>
    </source>
</evidence>
<dbReference type="Gene3D" id="3.40.50.180">
    <property type="entry name" value="Methylesterase CheB, C-terminal domain"/>
    <property type="match status" value="1"/>
</dbReference>
<evidence type="ECO:0000256" key="1">
    <source>
        <dbReference type="ARBA" id="ARBA00022801"/>
    </source>
</evidence>
<keyword evidence="1 4" id="KW-0378">Hydrolase</keyword>
<sequence>MGFQHELIVVGTSWGGLRALEVLLSTLPADFDRPIAVVQHRRPDSDDTLARVLQRHTKMRVREAEDKEPIVPGRVYIAPADYHLLVDDQSVALSTDPPVRFSRPSIDVLFESAADAFRHRLIGIVLTGRNHDGAIGLSRIKQRGGLTIVQDPASAESPEMPAGAIERACVDRVLALDRIGPFLGQLRQR</sequence>
<reference evidence="6 7" key="1">
    <citation type="submission" date="2021-12" db="EMBL/GenBank/DDBJ databases">
        <title>Discovery of the Pendulisporaceae a myxobacterial family with distinct sporulation behavior and unique specialized metabolism.</title>
        <authorList>
            <person name="Garcia R."/>
            <person name="Popoff A."/>
            <person name="Bader C.D."/>
            <person name="Loehr J."/>
            <person name="Walesch S."/>
            <person name="Walt C."/>
            <person name="Boldt J."/>
            <person name="Bunk B."/>
            <person name="Haeckl F.J.F.P.J."/>
            <person name="Gunesch A.P."/>
            <person name="Birkelbach J."/>
            <person name="Nuebel U."/>
            <person name="Pietschmann T."/>
            <person name="Bach T."/>
            <person name="Mueller R."/>
        </authorList>
    </citation>
    <scope>NUCLEOTIDE SEQUENCE [LARGE SCALE GENOMIC DNA]</scope>
    <source>
        <strain evidence="6 7">MSr12523</strain>
    </source>
</reference>
<evidence type="ECO:0000256" key="4">
    <source>
        <dbReference type="PROSITE-ProRule" id="PRU00050"/>
    </source>
</evidence>
<dbReference type="RefSeq" id="WP_394847611.1">
    <property type="nucleotide sequence ID" value="NZ_CP089982.1"/>
</dbReference>
<dbReference type="InterPro" id="IPR000673">
    <property type="entry name" value="Sig_transdc_resp-reg_Me-estase"/>
</dbReference>
<feature type="domain" description="CheB-type methylesterase" evidence="5">
    <location>
        <begin position="1"/>
        <end position="180"/>
    </location>
</feature>
<evidence type="ECO:0000313" key="7">
    <source>
        <dbReference type="Proteomes" id="UP001379533"/>
    </source>
</evidence>
<organism evidence="6 7">
    <name type="scientific">Pendulispora brunnea</name>
    <dbReference type="NCBI Taxonomy" id="2905690"/>
    <lineage>
        <taxon>Bacteria</taxon>
        <taxon>Pseudomonadati</taxon>
        <taxon>Myxococcota</taxon>
        <taxon>Myxococcia</taxon>
        <taxon>Myxococcales</taxon>
        <taxon>Sorangiineae</taxon>
        <taxon>Pendulisporaceae</taxon>
        <taxon>Pendulispora</taxon>
    </lineage>
</organism>
<feature type="active site" evidence="4">
    <location>
        <position position="132"/>
    </location>
</feature>
<keyword evidence="7" id="KW-1185">Reference proteome</keyword>
<name>A0ABZ2KFZ9_9BACT</name>
<feature type="active site" evidence="4">
    <location>
        <position position="13"/>
    </location>
</feature>
<dbReference type="EMBL" id="CP089982">
    <property type="protein sequence ID" value="WXA96994.1"/>
    <property type="molecule type" value="Genomic_DNA"/>
</dbReference>
<proteinExistence type="predicted"/>
<dbReference type="CDD" id="cd16433">
    <property type="entry name" value="CheB"/>
    <property type="match status" value="1"/>
</dbReference>
<keyword evidence="4" id="KW-0145">Chemotaxis</keyword>
<feature type="active site" evidence="4">
    <location>
        <position position="40"/>
    </location>
</feature>
<gene>
    <name evidence="6" type="ORF">LZC95_09115</name>
</gene>
<evidence type="ECO:0000256" key="3">
    <source>
        <dbReference type="ARBA" id="ARBA00048267"/>
    </source>
</evidence>
<dbReference type="PANTHER" id="PTHR42872:SF6">
    <property type="entry name" value="PROTEIN-GLUTAMATE METHYLESTERASE_PROTEIN-GLUTAMINE GLUTAMINASE"/>
    <property type="match status" value="1"/>
</dbReference>
<evidence type="ECO:0000256" key="2">
    <source>
        <dbReference type="ARBA" id="ARBA00039140"/>
    </source>
</evidence>
<dbReference type="PROSITE" id="PS50122">
    <property type="entry name" value="CHEB"/>
    <property type="match status" value="1"/>
</dbReference>
<comment type="catalytic activity">
    <reaction evidence="3">
        <text>[protein]-L-glutamate 5-O-methyl ester + H2O = L-glutamyl-[protein] + methanol + H(+)</text>
        <dbReference type="Rhea" id="RHEA:23236"/>
        <dbReference type="Rhea" id="RHEA-COMP:10208"/>
        <dbReference type="Rhea" id="RHEA-COMP:10311"/>
        <dbReference type="ChEBI" id="CHEBI:15377"/>
        <dbReference type="ChEBI" id="CHEBI:15378"/>
        <dbReference type="ChEBI" id="CHEBI:17790"/>
        <dbReference type="ChEBI" id="CHEBI:29973"/>
        <dbReference type="ChEBI" id="CHEBI:82795"/>
        <dbReference type="EC" id="3.1.1.61"/>
    </reaction>
</comment>
<dbReference type="InterPro" id="IPR035909">
    <property type="entry name" value="CheB_C"/>
</dbReference>
<protein>
    <recommendedName>
        <fullName evidence="2">protein-glutamate methylesterase</fullName>
        <ecNumber evidence="2">3.1.1.61</ecNumber>
    </recommendedName>
</protein>
<dbReference type="PANTHER" id="PTHR42872">
    <property type="entry name" value="PROTEIN-GLUTAMATE METHYLESTERASE/PROTEIN-GLUTAMINE GLUTAMINASE"/>
    <property type="match status" value="1"/>
</dbReference>
<dbReference type="Proteomes" id="UP001379533">
    <property type="component" value="Chromosome"/>
</dbReference>
<dbReference type="EC" id="3.1.1.61" evidence="2"/>
<evidence type="ECO:0000259" key="5">
    <source>
        <dbReference type="PROSITE" id="PS50122"/>
    </source>
</evidence>
<accession>A0ABZ2KFZ9</accession>